<dbReference type="AlphaFoldDB" id="A0A2N0ZLX8"/>
<dbReference type="RefSeq" id="WP_066197290.1">
    <property type="nucleotide sequence ID" value="NZ_JAFDQP010000005.1"/>
</dbReference>
<organism evidence="2 3">
    <name type="scientific">Cytobacillus horneckiae</name>
    <dbReference type="NCBI Taxonomy" id="549687"/>
    <lineage>
        <taxon>Bacteria</taxon>
        <taxon>Bacillati</taxon>
        <taxon>Bacillota</taxon>
        <taxon>Bacilli</taxon>
        <taxon>Bacillales</taxon>
        <taxon>Bacillaceae</taxon>
        <taxon>Cytobacillus</taxon>
    </lineage>
</organism>
<protein>
    <submittedName>
        <fullName evidence="2">Uncharacterized protein</fullName>
    </submittedName>
</protein>
<dbReference type="Proteomes" id="UP000233343">
    <property type="component" value="Unassembled WGS sequence"/>
</dbReference>
<proteinExistence type="predicted"/>
<evidence type="ECO:0000313" key="2">
    <source>
        <dbReference type="EMBL" id="PKG30476.1"/>
    </source>
</evidence>
<feature type="region of interest" description="Disordered" evidence="1">
    <location>
        <begin position="1"/>
        <end position="27"/>
    </location>
</feature>
<sequence>MRHYESWGDDHSYEPQKPIKSKNAGLNQENKVNTIESQSADASVGGDVYNILILDSAIVCGDIINVQVGNAPINVAANIPIGSDISQDNQKIDK</sequence>
<reference evidence="2 3" key="1">
    <citation type="journal article" date="2010" name="Int. J. Syst. Evol. Microbiol.">
        <title>Bacillus horneckiae sp. nov., isolated from a spacecraft-assembly clean room.</title>
        <authorList>
            <person name="Vaishampayan P."/>
            <person name="Probst A."/>
            <person name="Krishnamurthi S."/>
            <person name="Ghosh S."/>
            <person name="Osman S."/>
            <person name="McDowall A."/>
            <person name="Ruckmani A."/>
            <person name="Mayilraj S."/>
            <person name="Venkateswaran K."/>
        </authorList>
    </citation>
    <scope>NUCLEOTIDE SEQUENCE [LARGE SCALE GENOMIC DNA]</scope>
    <source>
        <strain evidence="3">1PO1SC</strain>
    </source>
</reference>
<gene>
    <name evidence="2" type="ORF">CWS20_02365</name>
</gene>
<accession>A0A2N0ZLX8</accession>
<name>A0A2N0ZLX8_9BACI</name>
<keyword evidence="3" id="KW-1185">Reference proteome</keyword>
<dbReference type="EMBL" id="PISD01000007">
    <property type="protein sequence ID" value="PKG30476.1"/>
    <property type="molecule type" value="Genomic_DNA"/>
</dbReference>
<evidence type="ECO:0000313" key="3">
    <source>
        <dbReference type="Proteomes" id="UP000233343"/>
    </source>
</evidence>
<evidence type="ECO:0000256" key="1">
    <source>
        <dbReference type="SAM" id="MobiDB-lite"/>
    </source>
</evidence>
<comment type="caution">
    <text evidence="2">The sequence shown here is derived from an EMBL/GenBank/DDBJ whole genome shotgun (WGS) entry which is preliminary data.</text>
</comment>
<feature type="compositionally biased region" description="Basic and acidic residues" evidence="1">
    <location>
        <begin position="1"/>
        <end position="14"/>
    </location>
</feature>